<keyword evidence="4" id="KW-0012">Acyltransferase</keyword>
<evidence type="ECO:0000313" key="7">
    <source>
        <dbReference type="EMBL" id="VBA40018.1"/>
    </source>
</evidence>
<dbReference type="Gene3D" id="3.40.630.30">
    <property type="match status" value="1"/>
</dbReference>
<dbReference type="PROSITE" id="PS51186">
    <property type="entry name" value="GNAT"/>
    <property type="match status" value="1"/>
</dbReference>
<feature type="domain" description="N-acetyltransferase" evidence="6">
    <location>
        <begin position="1"/>
        <end position="161"/>
    </location>
</feature>
<dbReference type="InterPro" id="IPR016181">
    <property type="entry name" value="Acyl_CoA_acyltransferase"/>
</dbReference>
<dbReference type="AlphaFoldDB" id="A0A498Q1K4"/>
<gene>
    <name evidence="7" type="ORF">LAUMK13_02874</name>
</gene>
<comment type="catalytic activity">
    <reaction evidence="5">
        <text>glycyl-tRNA(Gly) + acetyl-CoA = N-acetylglycyl-tRNA(Gly) + CoA + H(+)</text>
        <dbReference type="Rhea" id="RHEA:81867"/>
        <dbReference type="Rhea" id="RHEA-COMP:9683"/>
        <dbReference type="Rhea" id="RHEA-COMP:19766"/>
        <dbReference type="ChEBI" id="CHEBI:15378"/>
        <dbReference type="ChEBI" id="CHEBI:57287"/>
        <dbReference type="ChEBI" id="CHEBI:57288"/>
        <dbReference type="ChEBI" id="CHEBI:78522"/>
        <dbReference type="ChEBI" id="CHEBI:232036"/>
    </reaction>
</comment>
<protein>
    <recommendedName>
        <fullName evidence="6">N-acetyltransferase domain-containing protein</fullName>
    </recommendedName>
</protein>
<accession>A0A498Q1K4</accession>
<keyword evidence="2" id="KW-1277">Toxin-antitoxin system</keyword>
<dbReference type="InterPro" id="IPR000182">
    <property type="entry name" value="GNAT_dom"/>
</dbReference>
<name>A0A498Q1K4_9MYCO</name>
<dbReference type="PANTHER" id="PTHR36449">
    <property type="entry name" value="ACETYLTRANSFERASE-RELATED"/>
    <property type="match status" value="1"/>
</dbReference>
<reference evidence="7 8" key="1">
    <citation type="submission" date="2018-09" db="EMBL/GenBank/DDBJ databases">
        <authorList>
            <person name="Tagini F."/>
        </authorList>
    </citation>
    <scope>NUCLEOTIDE SEQUENCE [LARGE SCALE GENOMIC DNA]</scope>
    <source>
        <strain evidence="7 8">MK13</strain>
    </source>
</reference>
<evidence type="ECO:0000256" key="5">
    <source>
        <dbReference type="ARBA" id="ARBA00049880"/>
    </source>
</evidence>
<keyword evidence="3" id="KW-0808">Transferase</keyword>
<evidence type="ECO:0000256" key="3">
    <source>
        <dbReference type="ARBA" id="ARBA00022679"/>
    </source>
</evidence>
<evidence type="ECO:0000256" key="1">
    <source>
        <dbReference type="ARBA" id="ARBA00022491"/>
    </source>
</evidence>
<keyword evidence="1" id="KW-0678">Repressor</keyword>
<dbReference type="CDD" id="cd04301">
    <property type="entry name" value="NAT_SF"/>
    <property type="match status" value="1"/>
</dbReference>
<evidence type="ECO:0000259" key="6">
    <source>
        <dbReference type="PROSITE" id="PS51186"/>
    </source>
</evidence>
<evidence type="ECO:0000256" key="4">
    <source>
        <dbReference type="ARBA" id="ARBA00023315"/>
    </source>
</evidence>
<dbReference type="PANTHER" id="PTHR36449:SF1">
    <property type="entry name" value="ACETYLTRANSFERASE"/>
    <property type="match status" value="1"/>
</dbReference>
<organism evidence="7 8">
    <name type="scientific">Mycobacterium innocens</name>
    <dbReference type="NCBI Taxonomy" id="2341083"/>
    <lineage>
        <taxon>Bacteria</taxon>
        <taxon>Bacillati</taxon>
        <taxon>Actinomycetota</taxon>
        <taxon>Actinomycetes</taxon>
        <taxon>Mycobacteriales</taxon>
        <taxon>Mycobacteriaceae</taxon>
        <taxon>Mycobacterium</taxon>
    </lineage>
</organism>
<evidence type="ECO:0000313" key="8">
    <source>
        <dbReference type="Proteomes" id="UP000267289"/>
    </source>
</evidence>
<dbReference type="EMBL" id="UPHQ01000137">
    <property type="protein sequence ID" value="VBA40018.1"/>
    <property type="molecule type" value="Genomic_DNA"/>
</dbReference>
<proteinExistence type="predicted"/>
<dbReference type="GO" id="GO:0016747">
    <property type="term" value="F:acyltransferase activity, transferring groups other than amino-acyl groups"/>
    <property type="evidence" value="ECO:0007669"/>
    <property type="project" value="InterPro"/>
</dbReference>
<dbReference type="SUPFAM" id="SSF55729">
    <property type="entry name" value="Acyl-CoA N-acyltransferases (Nat)"/>
    <property type="match status" value="1"/>
</dbReference>
<dbReference type="OrthoDB" id="9799147at2"/>
<dbReference type="Proteomes" id="UP000267289">
    <property type="component" value="Unassembled WGS sequence"/>
</dbReference>
<evidence type="ECO:0000256" key="2">
    <source>
        <dbReference type="ARBA" id="ARBA00022649"/>
    </source>
</evidence>
<keyword evidence="8" id="KW-1185">Reference proteome</keyword>
<dbReference type="Pfam" id="PF13508">
    <property type="entry name" value="Acetyltransf_7"/>
    <property type="match status" value="1"/>
</dbReference>
<sequence length="199" mass="21874">MSGYSLPRPISESDDVATFDSAEPSLDDYLPTRALTNHAGGASRCFVTCRDGRVVGYYALASGAVSHADLSGKFRRNMPNPVPVILLSRLAVDRKHQGCGLGENLLRDAIARSVQVAEQIGVRAILVHALHDEARRFYTRYQFEPSPTDPLHLLLLIKDAKASVAVLQRQGEAEQHRREVIEAMAESGADREHLESLTD</sequence>